<evidence type="ECO:0000256" key="2">
    <source>
        <dbReference type="SAM" id="SignalP"/>
    </source>
</evidence>
<dbReference type="EMBL" id="JALKHS010000021">
    <property type="protein sequence ID" value="MCK0533592.1"/>
    <property type="molecule type" value="Genomic_DNA"/>
</dbReference>
<name>A0ABT0E341_9SPHN</name>
<accession>A0ABT0E341</accession>
<evidence type="ECO:0000313" key="4">
    <source>
        <dbReference type="Proteomes" id="UP001203512"/>
    </source>
</evidence>
<feature type="chain" id="PRO_5046860330" evidence="2">
    <location>
        <begin position="20"/>
        <end position="448"/>
    </location>
</feature>
<protein>
    <submittedName>
        <fullName evidence="3">Uncharacterized protein</fullName>
    </submittedName>
</protein>
<feature type="compositionally biased region" description="Pro residues" evidence="1">
    <location>
        <begin position="30"/>
        <end position="40"/>
    </location>
</feature>
<keyword evidence="4" id="KW-1185">Reference proteome</keyword>
<sequence>MRLPLIAAISVAALLSACGGGSDGGSSEPTPAPAPTPGLSPTPTVFSAVSAGPLLAPISFDLNGDGTTDATSTTSAKGQFGQGVNVLQSSLGFGTVPTTATGRMSMGWGIDATTGLIVGHMSAPIGATIISPLTTLIDIQGSADSVRRALRLDAGPYAVRSETDLLQFNPALNWQNSDTAISQDAGRLTTINLQLLALAAYFTETPGDPVDVGVSLAKVSQHISGAMVTNATLDLTSQASIVALMAVLGPAPDLNIPTDWRDAKADLIAKYMTAMPVRIRDEADVRAWAYTFRFFILPELKILDRRWPNPAAARIAAIQPADIAEVAESFRSVPAPVVGSLMAVPDYREVTDSSSPPYSLILNDCAALTPSRLPTCSDWPIFRGPDSTELTAVQATEPGKLTASLTKGSIYLNRVGTFTGLTHVTYETRSASGDVATGTIFVRVREPD</sequence>
<evidence type="ECO:0000256" key="1">
    <source>
        <dbReference type="SAM" id="MobiDB-lite"/>
    </source>
</evidence>
<feature type="region of interest" description="Disordered" evidence="1">
    <location>
        <begin position="20"/>
        <end position="43"/>
    </location>
</feature>
<organism evidence="3 4">
    <name type="scientific">Sphingobium agri</name>
    <dbReference type="NCBI Taxonomy" id="2933566"/>
    <lineage>
        <taxon>Bacteria</taxon>
        <taxon>Pseudomonadati</taxon>
        <taxon>Pseudomonadota</taxon>
        <taxon>Alphaproteobacteria</taxon>
        <taxon>Sphingomonadales</taxon>
        <taxon>Sphingomonadaceae</taxon>
        <taxon>Sphingobium</taxon>
    </lineage>
</organism>
<feature type="signal peptide" evidence="2">
    <location>
        <begin position="1"/>
        <end position="19"/>
    </location>
</feature>
<gene>
    <name evidence="3" type="ORF">MU848_18530</name>
</gene>
<keyword evidence="2" id="KW-0732">Signal</keyword>
<dbReference type="RefSeq" id="WP_201515015.1">
    <property type="nucleotide sequence ID" value="NZ_JALKHS010000021.1"/>
</dbReference>
<reference evidence="3 4" key="1">
    <citation type="submission" date="2022-04" db="EMBL/GenBank/DDBJ databases">
        <authorList>
            <person name="Huq M.A."/>
        </authorList>
    </citation>
    <scope>NUCLEOTIDE SEQUENCE [LARGE SCALE GENOMIC DNA]</scope>
    <source>
        <strain evidence="3 4">MAH-33</strain>
    </source>
</reference>
<comment type="caution">
    <text evidence="3">The sequence shown here is derived from an EMBL/GenBank/DDBJ whole genome shotgun (WGS) entry which is preliminary data.</text>
</comment>
<proteinExistence type="predicted"/>
<evidence type="ECO:0000313" key="3">
    <source>
        <dbReference type="EMBL" id="MCK0533592.1"/>
    </source>
</evidence>
<dbReference type="Proteomes" id="UP001203512">
    <property type="component" value="Unassembled WGS sequence"/>
</dbReference>
<dbReference type="PROSITE" id="PS51257">
    <property type="entry name" value="PROKAR_LIPOPROTEIN"/>
    <property type="match status" value="1"/>
</dbReference>